<dbReference type="CDD" id="cd04301">
    <property type="entry name" value="NAT_SF"/>
    <property type="match status" value="1"/>
</dbReference>
<organism evidence="2 3">
    <name type="scientific">Ophiobolus disseminans</name>
    <dbReference type="NCBI Taxonomy" id="1469910"/>
    <lineage>
        <taxon>Eukaryota</taxon>
        <taxon>Fungi</taxon>
        <taxon>Dikarya</taxon>
        <taxon>Ascomycota</taxon>
        <taxon>Pezizomycotina</taxon>
        <taxon>Dothideomycetes</taxon>
        <taxon>Pleosporomycetidae</taxon>
        <taxon>Pleosporales</taxon>
        <taxon>Pleosporineae</taxon>
        <taxon>Phaeosphaeriaceae</taxon>
        <taxon>Ophiobolus</taxon>
    </lineage>
</organism>
<gene>
    <name evidence="2" type="ORF">CC86DRAFT_326792</name>
</gene>
<reference evidence="2" key="1">
    <citation type="journal article" date="2020" name="Stud. Mycol.">
        <title>101 Dothideomycetes genomes: a test case for predicting lifestyles and emergence of pathogens.</title>
        <authorList>
            <person name="Haridas S."/>
            <person name="Albert R."/>
            <person name="Binder M."/>
            <person name="Bloem J."/>
            <person name="Labutti K."/>
            <person name="Salamov A."/>
            <person name="Andreopoulos B."/>
            <person name="Baker S."/>
            <person name="Barry K."/>
            <person name="Bills G."/>
            <person name="Bluhm B."/>
            <person name="Cannon C."/>
            <person name="Castanera R."/>
            <person name="Culley D."/>
            <person name="Daum C."/>
            <person name="Ezra D."/>
            <person name="Gonzalez J."/>
            <person name="Henrissat B."/>
            <person name="Kuo A."/>
            <person name="Liang C."/>
            <person name="Lipzen A."/>
            <person name="Lutzoni F."/>
            <person name="Magnuson J."/>
            <person name="Mondo S."/>
            <person name="Nolan M."/>
            <person name="Ohm R."/>
            <person name="Pangilinan J."/>
            <person name="Park H.-J."/>
            <person name="Ramirez L."/>
            <person name="Alfaro M."/>
            <person name="Sun H."/>
            <person name="Tritt A."/>
            <person name="Yoshinaga Y."/>
            <person name="Zwiers L.-H."/>
            <person name="Turgeon B."/>
            <person name="Goodwin S."/>
            <person name="Spatafora J."/>
            <person name="Crous P."/>
            <person name="Grigoriev I."/>
        </authorList>
    </citation>
    <scope>NUCLEOTIDE SEQUENCE</scope>
    <source>
        <strain evidence="2">CBS 113818</strain>
    </source>
</reference>
<feature type="domain" description="N-acetyltransferase" evidence="1">
    <location>
        <begin position="84"/>
        <end position="211"/>
    </location>
</feature>
<dbReference type="Proteomes" id="UP000799424">
    <property type="component" value="Unassembled WGS sequence"/>
</dbReference>
<dbReference type="InterPro" id="IPR016181">
    <property type="entry name" value="Acyl_CoA_acyltransferase"/>
</dbReference>
<evidence type="ECO:0000313" key="3">
    <source>
        <dbReference type="Proteomes" id="UP000799424"/>
    </source>
</evidence>
<dbReference type="AlphaFoldDB" id="A0A6A6ZU15"/>
<name>A0A6A6ZU15_9PLEO</name>
<evidence type="ECO:0000259" key="1">
    <source>
        <dbReference type="Pfam" id="PF00583"/>
    </source>
</evidence>
<evidence type="ECO:0000313" key="2">
    <source>
        <dbReference type="EMBL" id="KAF2824248.1"/>
    </source>
</evidence>
<dbReference type="OrthoDB" id="410198at2759"/>
<dbReference type="Pfam" id="PF00583">
    <property type="entry name" value="Acetyltransf_1"/>
    <property type="match status" value="1"/>
</dbReference>
<dbReference type="InterPro" id="IPR000182">
    <property type="entry name" value="GNAT_dom"/>
</dbReference>
<keyword evidence="3" id="KW-1185">Reference proteome</keyword>
<dbReference type="PANTHER" id="PTHR42791:SF5">
    <property type="entry name" value="HYPOTHETICAL ACETYLTRANSFERASE (EUROFUNG)"/>
    <property type="match status" value="1"/>
</dbReference>
<dbReference type="EMBL" id="MU006230">
    <property type="protein sequence ID" value="KAF2824248.1"/>
    <property type="molecule type" value="Genomic_DNA"/>
</dbReference>
<dbReference type="PANTHER" id="PTHR42791">
    <property type="entry name" value="GNAT FAMILY ACETYLTRANSFERASE"/>
    <property type="match status" value="1"/>
</dbReference>
<sequence>MADVAMASATIEQEPTTTKINVYAMDRYVIREANTRQELDQILDVIWAANYFPFEPFVQLFFPVLGYTPAHRDAAIAESKERFWIQHQADSSSHWYYAFDTTTGKTVGSAQWVVSQSNPFTAGVPKLKAPWWPEGECRKFCESIINQVYRPRASWMTRPHCALNWLAVHPAHRLRGIGYLLMNVGILRADDLNLECWMEASAMGKPLYEKHSFQSLFKLDFDNERSNATDEWRRCAHEMTPPPIFAMWRPQRGMWTTQNGQEVKMPWELGTA</sequence>
<dbReference type="InterPro" id="IPR052523">
    <property type="entry name" value="Trichothecene_AcTrans"/>
</dbReference>
<proteinExistence type="predicted"/>
<protein>
    <recommendedName>
        <fullName evidence="1">N-acetyltransferase domain-containing protein</fullName>
    </recommendedName>
</protein>
<dbReference type="Gene3D" id="3.40.630.30">
    <property type="match status" value="1"/>
</dbReference>
<dbReference type="GO" id="GO:0016747">
    <property type="term" value="F:acyltransferase activity, transferring groups other than amino-acyl groups"/>
    <property type="evidence" value="ECO:0007669"/>
    <property type="project" value="InterPro"/>
</dbReference>
<dbReference type="SUPFAM" id="SSF55729">
    <property type="entry name" value="Acyl-CoA N-acyltransferases (Nat)"/>
    <property type="match status" value="1"/>
</dbReference>
<accession>A0A6A6ZU15</accession>